<dbReference type="InterPro" id="IPR036883">
    <property type="entry name" value="PDCD5-like_sf"/>
</dbReference>
<dbReference type="EMBL" id="LTDL01000040">
    <property type="protein sequence ID" value="OAG29712.1"/>
    <property type="molecule type" value="Genomic_DNA"/>
</dbReference>
<keyword evidence="3" id="KW-1185">Reference proteome</keyword>
<gene>
    <name evidence="2" type="ORF">NEDG_00845</name>
</gene>
<accession>A0A177EF01</accession>
<proteinExistence type="inferred from homology"/>
<dbReference type="VEuPathDB" id="MicrosporidiaDB:NEDG_00845"/>
<dbReference type="InterPro" id="IPR002836">
    <property type="entry name" value="PDCD5-like"/>
</dbReference>
<organism evidence="2 3">
    <name type="scientific">Nematocida displodere</name>
    <dbReference type="NCBI Taxonomy" id="1805483"/>
    <lineage>
        <taxon>Eukaryota</taxon>
        <taxon>Fungi</taxon>
        <taxon>Fungi incertae sedis</taxon>
        <taxon>Microsporidia</taxon>
        <taxon>Nematocida</taxon>
    </lineage>
</organism>
<dbReference type="OrthoDB" id="2187748at2759"/>
<dbReference type="RefSeq" id="XP_067544360.1">
    <property type="nucleotide sequence ID" value="XM_067688263.1"/>
</dbReference>
<protein>
    <submittedName>
        <fullName evidence="2">Programmed cell death protein 5</fullName>
    </submittedName>
</protein>
<dbReference type="GeneID" id="93647195"/>
<evidence type="ECO:0000313" key="2">
    <source>
        <dbReference type="EMBL" id="OAG29712.1"/>
    </source>
</evidence>
<dbReference type="AlphaFoldDB" id="A0A177EF01"/>
<comment type="similarity">
    <text evidence="1">Belongs to the PDCD5 family.</text>
</comment>
<dbReference type="GO" id="GO:0003677">
    <property type="term" value="F:DNA binding"/>
    <property type="evidence" value="ECO:0007669"/>
    <property type="project" value="InterPro"/>
</dbReference>
<dbReference type="SUPFAM" id="SSF46950">
    <property type="entry name" value="Double-stranded DNA-binding domain"/>
    <property type="match status" value="1"/>
</dbReference>
<dbReference type="Gene3D" id="1.10.8.140">
    <property type="entry name" value="PDCD5-like"/>
    <property type="match status" value="1"/>
</dbReference>
<sequence length="96" mass="11281">MSNQEDPNTENKKNVGDQIDVIINYLLSKPSLERLANIKIVDLERYYKIEAILLNLYQQRSEPLDEAKFLLILQSTEQKQKRLIYSRRSGILDLDD</sequence>
<dbReference type="Pfam" id="PF01984">
    <property type="entry name" value="dsDNA_bind"/>
    <property type="match status" value="1"/>
</dbReference>
<dbReference type="Proteomes" id="UP000185944">
    <property type="component" value="Unassembled WGS sequence"/>
</dbReference>
<name>A0A177EF01_9MICR</name>
<evidence type="ECO:0000256" key="1">
    <source>
        <dbReference type="ARBA" id="ARBA00010490"/>
    </source>
</evidence>
<evidence type="ECO:0000313" key="3">
    <source>
        <dbReference type="Proteomes" id="UP000185944"/>
    </source>
</evidence>
<dbReference type="PIRSF" id="PIRSF015730">
    <property type="entry name" value="TFAR19"/>
    <property type="match status" value="1"/>
</dbReference>
<comment type="caution">
    <text evidence="2">The sequence shown here is derived from an EMBL/GenBank/DDBJ whole genome shotgun (WGS) entry which is preliminary data.</text>
</comment>
<reference evidence="2 3" key="1">
    <citation type="submission" date="2016-02" db="EMBL/GenBank/DDBJ databases">
        <title>Discovery of a natural microsporidian pathogen with a broad tissue tropism in Caenorhabditis elegans.</title>
        <authorList>
            <person name="Luallen R.J."/>
            <person name="Reinke A.W."/>
            <person name="Tong L."/>
            <person name="Botts M.R."/>
            <person name="Felix M.-A."/>
            <person name="Troemel E.R."/>
        </authorList>
    </citation>
    <scope>NUCLEOTIDE SEQUENCE [LARGE SCALE GENOMIC DNA]</scope>
    <source>
        <strain evidence="2 3">JUm2807</strain>
    </source>
</reference>